<proteinExistence type="predicted"/>
<feature type="transmembrane region" description="Helical" evidence="1">
    <location>
        <begin position="16"/>
        <end position="38"/>
    </location>
</feature>
<keyword evidence="3" id="KW-1185">Reference proteome</keyword>
<gene>
    <name evidence="2" type="ORF">PNOK_0692000</name>
</gene>
<keyword evidence="1" id="KW-1133">Transmembrane helix</keyword>
<dbReference type="EMBL" id="NBII01000007">
    <property type="protein sequence ID" value="PAV16856.1"/>
    <property type="molecule type" value="Genomic_DNA"/>
</dbReference>
<name>A0A286UBD0_9AGAM</name>
<dbReference type="Proteomes" id="UP000217199">
    <property type="component" value="Unassembled WGS sequence"/>
</dbReference>
<keyword evidence="1" id="KW-0472">Membrane</keyword>
<sequence>MDNDINGFYSGDHIEILISCLTEILVSLALSSYLCFIARRSRNLPTGWWCNVRAVLAVMTAVLMVVCGLLRIGMLANKSSSPLIFVMFTFFELCMLIHLADQIYDPCY</sequence>
<accession>A0A286UBD0</accession>
<dbReference type="InParanoid" id="A0A286UBD0"/>
<keyword evidence="1" id="KW-0812">Transmembrane</keyword>
<organism evidence="2 3">
    <name type="scientific">Pyrrhoderma noxium</name>
    <dbReference type="NCBI Taxonomy" id="2282107"/>
    <lineage>
        <taxon>Eukaryota</taxon>
        <taxon>Fungi</taxon>
        <taxon>Dikarya</taxon>
        <taxon>Basidiomycota</taxon>
        <taxon>Agaricomycotina</taxon>
        <taxon>Agaricomycetes</taxon>
        <taxon>Hymenochaetales</taxon>
        <taxon>Hymenochaetaceae</taxon>
        <taxon>Pyrrhoderma</taxon>
    </lineage>
</organism>
<dbReference type="AlphaFoldDB" id="A0A286UBD0"/>
<feature type="transmembrane region" description="Helical" evidence="1">
    <location>
        <begin position="50"/>
        <end position="74"/>
    </location>
</feature>
<evidence type="ECO:0000313" key="2">
    <source>
        <dbReference type="EMBL" id="PAV16856.1"/>
    </source>
</evidence>
<feature type="transmembrane region" description="Helical" evidence="1">
    <location>
        <begin position="80"/>
        <end position="100"/>
    </location>
</feature>
<evidence type="ECO:0000313" key="3">
    <source>
        <dbReference type="Proteomes" id="UP000217199"/>
    </source>
</evidence>
<evidence type="ECO:0000256" key="1">
    <source>
        <dbReference type="SAM" id="Phobius"/>
    </source>
</evidence>
<reference evidence="2 3" key="1">
    <citation type="journal article" date="2017" name="Mol. Ecol.">
        <title>Comparative and population genomic landscape of Phellinus noxius: A hypervariable fungus causing root rot in trees.</title>
        <authorList>
            <person name="Chung C.L."/>
            <person name="Lee T.J."/>
            <person name="Akiba M."/>
            <person name="Lee H.H."/>
            <person name="Kuo T.H."/>
            <person name="Liu D."/>
            <person name="Ke H.M."/>
            <person name="Yokoi T."/>
            <person name="Roa M.B."/>
            <person name="Lu M.J."/>
            <person name="Chang Y.Y."/>
            <person name="Ann P.J."/>
            <person name="Tsai J.N."/>
            <person name="Chen C.Y."/>
            <person name="Tzean S.S."/>
            <person name="Ota Y."/>
            <person name="Hattori T."/>
            <person name="Sahashi N."/>
            <person name="Liou R.F."/>
            <person name="Kikuchi T."/>
            <person name="Tsai I.J."/>
        </authorList>
    </citation>
    <scope>NUCLEOTIDE SEQUENCE [LARGE SCALE GENOMIC DNA]</scope>
    <source>
        <strain evidence="2 3">FFPRI411160</strain>
    </source>
</reference>
<protein>
    <submittedName>
        <fullName evidence="2">Uncharacterized protein</fullName>
    </submittedName>
</protein>
<comment type="caution">
    <text evidence="2">The sequence shown here is derived from an EMBL/GenBank/DDBJ whole genome shotgun (WGS) entry which is preliminary data.</text>
</comment>